<dbReference type="EMBL" id="JAECZB010000004">
    <property type="protein sequence ID" value="MBH8551476.1"/>
    <property type="molecule type" value="Genomic_DNA"/>
</dbReference>
<gene>
    <name evidence="1" type="ORF">I8751_03585</name>
</gene>
<accession>A0A8J7H7T2</accession>
<protein>
    <submittedName>
        <fullName evidence="1">Uncharacterized protein</fullName>
    </submittedName>
</protein>
<evidence type="ECO:0000313" key="2">
    <source>
        <dbReference type="Proteomes" id="UP000599391"/>
    </source>
</evidence>
<proteinExistence type="predicted"/>
<dbReference type="Proteomes" id="UP000599391">
    <property type="component" value="Unassembled WGS sequence"/>
</dbReference>
<reference evidence="1 2" key="1">
    <citation type="journal article" date="2021" name="Int. J. Syst. Evol. Microbiol.">
        <title>Amazonocrinis nigriterrae gen. nov., sp. nov., Atlanticothrix silvestris gen. nov., sp. nov. and Dendronalium phyllosphericum gen. nov., sp. nov., nostocacean cyanobacteria from Brazilian environments.</title>
        <authorList>
            <person name="Alvarenga D.O."/>
            <person name="Andreote A.P.D."/>
            <person name="Branco L.H.Z."/>
            <person name="Delbaje E."/>
            <person name="Cruz R.B."/>
            <person name="Varani A.M."/>
            <person name="Fiore M.F."/>
        </authorList>
    </citation>
    <scope>NUCLEOTIDE SEQUENCE [LARGE SCALE GENOMIC DNA]</scope>
    <source>
        <strain evidence="1 2">CENA357</strain>
    </source>
</reference>
<name>A0A8J7H7T2_9CYAN</name>
<evidence type="ECO:0000313" key="1">
    <source>
        <dbReference type="EMBL" id="MBH8551476.1"/>
    </source>
</evidence>
<comment type="caution">
    <text evidence="1">The sequence shown here is derived from an EMBL/GenBank/DDBJ whole genome shotgun (WGS) entry which is preliminary data.</text>
</comment>
<dbReference type="RefSeq" id="WP_214437781.1">
    <property type="nucleotide sequence ID" value="NZ_JAECZB010000004.1"/>
</dbReference>
<keyword evidence="2" id="KW-1185">Reference proteome</keyword>
<dbReference type="AlphaFoldDB" id="A0A8J7H7T2"/>
<organism evidence="1 2">
    <name type="scientific">Atlanticothrix silvestris CENA357</name>
    <dbReference type="NCBI Taxonomy" id="1725252"/>
    <lineage>
        <taxon>Bacteria</taxon>
        <taxon>Bacillati</taxon>
        <taxon>Cyanobacteriota</taxon>
        <taxon>Cyanophyceae</taxon>
        <taxon>Nostocales</taxon>
        <taxon>Nodulariaceae</taxon>
        <taxon>Atlanticothrix</taxon>
        <taxon>Atlanticothrix silvestris</taxon>
    </lineage>
</organism>
<sequence length="72" mass="7861">MSEVNFEGLKLSVLDLSSVPEIYLRELTVDECHQIQGGHIPGLPSPSEATPPPGFHRGGWSGWFKAQGIFPD</sequence>